<keyword evidence="5 6" id="KW-0472">Membrane</keyword>
<dbReference type="InterPro" id="IPR050250">
    <property type="entry name" value="Macrolide_Exporter_MacB"/>
</dbReference>
<evidence type="ECO:0000313" key="10">
    <source>
        <dbReference type="Proteomes" id="UP000011135"/>
    </source>
</evidence>
<dbReference type="InterPro" id="IPR003838">
    <property type="entry name" value="ABC3_permease_C"/>
</dbReference>
<accession>L8JR05</accession>
<keyword evidence="10" id="KW-1185">Reference proteome</keyword>
<evidence type="ECO:0000256" key="3">
    <source>
        <dbReference type="ARBA" id="ARBA00022692"/>
    </source>
</evidence>
<dbReference type="PANTHER" id="PTHR30572:SF18">
    <property type="entry name" value="ABC-TYPE MACROLIDE FAMILY EXPORT SYSTEM PERMEASE COMPONENT 2"/>
    <property type="match status" value="1"/>
</dbReference>
<comment type="caution">
    <text evidence="9">The sequence shown here is derived from an EMBL/GenBank/DDBJ whole genome shotgun (WGS) entry which is preliminary data.</text>
</comment>
<feature type="transmembrane region" description="Helical" evidence="6">
    <location>
        <begin position="284"/>
        <end position="305"/>
    </location>
</feature>
<evidence type="ECO:0000313" key="9">
    <source>
        <dbReference type="EMBL" id="ELR70643.1"/>
    </source>
</evidence>
<evidence type="ECO:0000256" key="2">
    <source>
        <dbReference type="ARBA" id="ARBA00022475"/>
    </source>
</evidence>
<name>L8JR05_9BACT</name>
<feature type="domain" description="MacB-like periplasmic core" evidence="8">
    <location>
        <begin position="434"/>
        <end position="614"/>
    </location>
</feature>
<dbReference type="GO" id="GO:0005886">
    <property type="term" value="C:plasma membrane"/>
    <property type="evidence" value="ECO:0007669"/>
    <property type="project" value="UniProtKB-SubCell"/>
</dbReference>
<feature type="domain" description="MacB-like periplasmic core" evidence="8">
    <location>
        <begin position="20"/>
        <end position="239"/>
    </location>
</feature>
<gene>
    <name evidence="9" type="ORF">C900_03624</name>
</gene>
<feature type="domain" description="ABC3 transporter permease C-terminal" evidence="7">
    <location>
        <begin position="679"/>
        <end position="787"/>
    </location>
</feature>
<dbReference type="Proteomes" id="UP000011135">
    <property type="component" value="Unassembled WGS sequence"/>
</dbReference>
<organism evidence="9 10">
    <name type="scientific">Fulvivirga imtechensis AK7</name>
    <dbReference type="NCBI Taxonomy" id="1237149"/>
    <lineage>
        <taxon>Bacteria</taxon>
        <taxon>Pseudomonadati</taxon>
        <taxon>Bacteroidota</taxon>
        <taxon>Cytophagia</taxon>
        <taxon>Cytophagales</taxon>
        <taxon>Fulvivirgaceae</taxon>
        <taxon>Fulvivirga</taxon>
    </lineage>
</organism>
<evidence type="ECO:0000256" key="1">
    <source>
        <dbReference type="ARBA" id="ARBA00004651"/>
    </source>
</evidence>
<protein>
    <recommendedName>
        <fullName evidence="11">ABC transporter permease</fullName>
    </recommendedName>
</protein>
<evidence type="ECO:0000259" key="7">
    <source>
        <dbReference type="Pfam" id="PF02687"/>
    </source>
</evidence>
<comment type="subcellular location">
    <subcellularLocation>
        <location evidence="1">Cell membrane</location>
        <topology evidence="1">Multi-pass membrane protein</topology>
    </subcellularLocation>
</comment>
<dbReference type="STRING" id="1237149.C900_03624"/>
<feature type="transmembrane region" description="Helical" evidence="6">
    <location>
        <begin position="728"/>
        <end position="747"/>
    </location>
</feature>
<feature type="transmembrane region" description="Helical" evidence="6">
    <location>
        <begin position="759"/>
        <end position="780"/>
    </location>
</feature>
<keyword evidence="2" id="KW-1003">Cell membrane</keyword>
<dbReference type="InterPro" id="IPR025857">
    <property type="entry name" value="MacB_PCD"/>
</dbReference>
<feature type="transmembrane region" description="Helical" evidence="6">
    <location>
        <begin position="21"/>
        <end position="41"/>
    </location>
</feature>
<dbReference type="PANTHER" id="PTHR30572">
    <property type="entry name" value="MEMBRANE COMPONENT OF TRANSPORTER-RELATED"/>
    <property type="match status" value="1"/>
</dbReference>
<evidence type="ECO:0008006" key="11">
    <source>
        <dbReference type="Google" id="ProtNLM"/>
    </source>
</evidence>
<evidence type="ECO:0000256" key="5">
    <source>
        <dbReference type="ARBA" id="ARBA00023136"/>
    </source>
</evidence>
<dbReference type="RefSeq" id="WP_009581007.1">
    <property type="nucleotide sequence ID" value="NZ_AMZN01000051.1"/>
</dbReference>
<dbReference type="eggNOG" id="COG0577">
    <property type="taxonomic scope" value="Bacteria"/>
</dbReference>
<evidence type="ECO:0000256" key="4">
    <source>
        <dbReference type="ARBA" id="ARBA00022989"/>
    </source>
</evidence>
<dbReference type="EMBL" id="AMZN01000051">
    <property type="protein sequence ID" value="ELR70643.1"/>
    <property type="molecule type" value="Genomic_DNA"/>
</dbReference>
<feature type="transmembrane region" description="Helical" evidence="6">
    <location>
        <begin position="676"/>
        <end position="700"/>
    </location>
</feature>
<dbReference type="AlphaFoldDB" id="L8JR05"/>
<dbReference type="GO" id="GO:0022857">
    <property type="term" value="F:transmembrane transporter activity"/>
    <property type="evidence" value="ECO:0007669"/>
    <property type="project" value="TreeGrafter"/>
</dbReference>
<feature type="domain" description="ABC3 transporter permease C-terminal" evidence="7">
    <location>
        <begin position="288"/>
        <end position="399"/>
    </location>
</feature>
<reference evidence="9 10" key="1">
    <citation type="submission" date="2012-12" db="EMBL/GenBank/DDBJ databases">
        <title>Genome assembly of Fulvivirga imtechensis AK7.</title>
        <authorList>
            <person name="Nupur N."/>
            <person name="Khatri I."/>
            <person name="Kumar R."/>
            <person name="Subramanian S."/>
            <person name="Pinnaka A."/>
        </authorList>
    </citation>
    <scope>NUCLEOTIDE SEQUENCE [LARGE SCALE GENOMIC DNA]</scope>
    <source>
        <strain evidence="9 10">AK7</strain>
    </source>
</reference>
<dbReference type="Pfam" id="PF02687">
    <property type="entry name" value="FtsX"/>
    <property type="match status" value="2"/>
</dbReference>
<keyword evidence="4 6" id="KW-1133">Transmembrane helix</keyword>
<feature type="transmembrane region" description="Helical" evidence="6">
    <location>
        <begin position="339"/>
        <end position="357"/>
    </location>
</feature>
<evidence type="ECO:0000259" key="8">
    <source>
        <dbReference type="Pfam" id="PF12704"/>
    </source>
</evidence>
<dbReference type="OrthoDB" id="5933722at2"/>
<evidence type="ECO:0000256" key="6">
    <source>
        <dbReference type="SAM" id="Phobius"/>
    </source>
</evidence>
<keyword evidence="3 6" id="KW-0812">Transmembrane</keyword>
<dbReference type="Pfam" id="PF12704">
    <property type="entry name" value="MacB_PCD"/>
    <property type="match status" value="2"/>
</dbReference>
<feature type="transmembrane region" description="Helical" evidence="6">
    <location>
        <begin position="424"/>
        <end position="445"/>
    </location>
</feature>
<dbReference type="PATRIC" id="fig|1237149.3.peg.3385"/>
<sequence length="799" mass="89558">MIVNYLKIAFRNFTRDRGYTFLNILGLAIGMTSSLLILQYINHEFSYDKFHEQSEQIYRVRYDFYKGGEQVFKCATAFPRVGPAMKEEFPEVNDHARLFLRYGGGIVRYDDVSIHEDNVFQADQSFFDIFSYPLIAGDRNTLLKEPNTAVISTAAARKYFGEDDPVGKRIKFGNNEDYEIRGVIESPENSHLKISLLLSYPTLVQQIGEEFNNAWGWYDFYTYLLLEPGADIAGLQAKFPAFIEKHGGEGASERTKFILQPLEDIHLYSDLIQEARVNGNGRSVYFLILIAFFILVIAWVNYINLSTARAMQRAREVAIRKTVGAVKFQLIKQFMSESFLMNLFAALVAIGLLYLAVPLFNNLAGKNLTVDINDVTPWFYLAGMFISGALLAGIYPAFVLSAYKPALVLKGSLKGSRKGLMLRKNLVVIQFIASVGLITGTLIVYQQLRFMQDQDLGINVDQTLVINGPGIVANDSLYENDLTTLKKELLRHSHISSVAASTEIPGNLIYWTNGARRLDEAPEKSTIMYKVGIDYDYLAGYGHQIIAGRGYAPEFTADDRSVILNERAVEVLGFNNANAVVGERVRIGGDTLAVVGVVANYHQEGLQKNYDQIAFLLRPGARNYYSMKVSMADLGQTVAYIKEHYKQIFPENPFDYFFLDTFFNSQYKSEQQFGKVFGFFASLAIFVASLGLFGLASFTASQRTKEIGIRKALGSTVPNIFLLLSRDFIKLVLIASFIAVPLIWLVMDQWLNSFAFRVSLGPGIFAVAILVSLLVALITVSYQSVSAAMANPAKVLKYE</sequence>
<feature type="transmembrane region" description="Helical" evidence="6">
    <location>
        <begin position="377"/>
        <end position="403"/>
    </location>
</feature>
<proteinExistence type="predicted"/>